<proteinExistence type="predicted"/>
<sequence>MVHVTLAGDIAESVDHLLHTRHAKRGDVENLGFATLEETRTMN</sequence>
<organism evidence="1">
    <name type="scientific">freshwater metagenome</name>
    <dbReference type="NCBI Taxonomy" id="449393"/>
    <lineage>
        <taxon>unclassified sequences</taxon>
        <taxon>metagenomes</taxon>
        <taxon>ecological metagenomes</taxon>
    </lineage>
</organism>
<dbReference type="AlphaFoldDB" id="A0A6J6Y6F7"/>
<evidence type="ECO:0000313" key="1">
    <source>
        <dbReference type="EMBL" id="CAB4802846.1"/>
    </source>
</evidence>
<name>A0A6J6Y6F7_9ZZZZ</name>
<gene>
    <name evidence="1" type="ORF">UFOPK2969_01566</name>
</gene>
<reference evidence="1" key="1">
    <citation type="submission" date="2020-05" db="EMBL/GenBank/DDBJ databases">
        <authorList>
            <person name="Chiriac C."/>
            <person name="Salcher M."/>
            <person name="Ghai R."/>
            <person name="Kavagutti S V."/>
        </authorList>
    </citation>
    <scope>NUCLEOTIDE SEQUENCE</scope>
</reference>
<protein>
    <submittedName>
        <fullName evidence="1">Unannotated protein</fullName>
    </submittedName>
</protein>
<accession>A0A6J6Y6F7</accession>
<dbReference type="EMBL" id="CAFAAD010000154">
    <property type="protein sequence ID" value="CAB4802846.1"/>
    <property type="molecule type" value="Genomic_DNA"/>
</dbReference>